<feature type="region of interest" description="Disordered" evidence="1">
    <location>
        <begin position="343"/>
        <end position="382"/>
    </location>
</feature>
<comment type="caution">
    <text evidence="2">The sequence shown here is derived from an EMBL/GenBank/DDBJ whole genome shotgun (WGS) entry which is preliminary data.</text>
</comment>
<keyword evidence="3" id="KW-1185">Reference proteome</keyword>
<dbReference type="Pfam" id="PF06013">
    <property type="entry name" value="WXG100"/>
    <property type="match status" value="1"/>
</dbReference>
<evidence type="ECO:0000313" key="3">
    <source>
        <dbReference type="Proteomes" id="UP000623461"/>
    </source>
</evidence>
<evidence type="ECO:0000313" key="2">
    <source>
        <dbReference type="EMBL" id="GGM93084.1"/>
    </source>
</evidence>
<feature type="region of interest" description="Disordered" evidence="1">
    <location>
        <begin position="78"/>
        <end position="161"/>
    </location>
</feature>
<sequence length="382" mass="40431">MVVYRKGADPEALERSAGQLDRFAGECRAARSAVDHAVGELGTAWGGRDFDSFRGDWRSSAPSIDALERALHGLGAKLRDNAAKQRGTSGNDGGTGGSGGAGGAGPFGAGVPMSFGPIPSPSPGPAPTPTTPPPPATTGTGGPVDGYDFGEPKKPDIEWDEGFEYDSKDSNWQDHIAKLEWMAKLEGGRIVKSDLDDATAMYAHYWDNNGEPIRFDYEEGYKEDASIAANVNSEVARTAAAVDEMVRGGNSHFSMTGDAHAATAYPETENWQKTIGGYQQWSSADVTVENGQVSMQVTVHAEDYYNFNPGQADIASGAGDNENGRFTEIGWAKPFPSSGDVTRTITWPVGSPPPSIDVGPGDVERTPGPGREDRADERGSSR</sequence>
<dbReference type="SUPFAM" id="SSF140453">
    <property type="entry name" value="EsxAB dimer-like"/>
    <property type="match status" value="1"/>
</dbReference>
<feature type="compositionally biased region" description="Basic and acidic residues" evidence="1">
    <location>
        <begin position="362"/>
        <end position="382"/>
    </location>
</feature>
<dbReference type="Gene3D" id="1.10.287.1060">
    <property type="entry name" value="ESAT-6-like"/>
    <property type="match status" value="1"/>
</dbReference>
<feature type="compositionally biased region" description="Pro residues" evidence="1">
    <location>
        <begin position="118"/>
        <end position="136"/>
    </location>
</feature>
<organism evidence="2 3">
    <name type="scientific">Terrabacter tumescens</name>
    <dbReference type="NCBI Taxonomy" id="60443"/>
    <lineage>
        <taxon>Bacteria</taxon>
        <taxon>Bacillati</taxon>
        <taxon>Actinomycetota</taxon>
        <taxon>Actinomycetes</taxon>
        <taxon>Micrococcales</taxon>
        <taxon>Intrasporangiaceae</taxon>
        <taxon>Terrabacter</taxon>
    </lineage>
</organism>
<feature type="compositionally biased region" description="Gly residues" evidence="1">
    <location>
        <begin position="90"/>
        <end position="108"/>
    </location>
</feature>
<dbReference type="RefSeq" id="WP_052358318.1">
    <property type="nucleotide sequence ID" value="NZ_BMNZ01000003.1"/>
</dbReference>
<evidence type="ECO:0008006" key="4">
    <source>
        <dbReference type="Google" id="ProtNLM"/>
    </source>
</evidence>
<dbReference type="InterPro" id="IPR036689">
    <property type="entry name" value="ESAT-6-like_sf"/>
</dbReference>
<evidence type="ECO:0000256" key="1">
    <source>
        <dbReference type="SAM" id="MobiDB-lite"/>
    </source>
</evidence>
<dbReference type="Proteomes" id="UP000623461">
    <property type="component" value="Unassembled WGS sequence"/>
</dbReference>
<dbReference type="InterPro" id="IPR010310">
    <property type="entry name" value="T7SS_ESAT-6-like"/>
</dbReference>
<dbReference type="EMBL" id="BMNZ01000003">
    <property type="protein sequence ID" value="GGM93084.1"/>
    <property type="molecule type" value="Genomic_DNA"/>
</dbReference>
<gene>
    <name evidence="2" type="ORF">GCM10009721_18810</name>
</gene>
<name>A0ABQ2HVS9_9MICO</name>
<reference evidence="3" key="1">
    <citation type="journal article" date="2019" name="Int. J. Syst. Evol. Microbiol.">
        <title>The Global Catalogue of Microorganisms (GCM) 10K type strain sequencing project: providing services to taxonomists for standard genome sequencing and annotation.</title>
        <authorList>
            <consortium name="The Broad Institute Genomics Platform"/>
            <consortium name="The Broad Institute Genome Sequencing Center for Infectious Disease"/>
            <person name="Wu L."/>
            <person name="Ma J."/>
        </authorList>
    </citation>
    <scope>NUCLEOTIDE SEQUENCE [LARGE SCALE GENOMIC DNA]</scope>
    <source>
        <strain evidence="3">JCM 1365</strain>
    </source>
</reference>
<proteinExistence type="predicted"/>
<accession>A0ABQ2HVS9</accession>
<protein>
    <recommendedName>
        <fullName evidence="4">WXG100 family type VII secretion target</fullName>
    </recommendedName>
</protein>